<gene>
    <name evidence="1" type="ORF">FHS75_002208</name>
</gene>
<dbReference type="EMBL" id="JACBZF010000003">
    <property type="protein sequence ID" value="NYH95879.1"/>
    <property type="molecule type" value="Genomic_DNA"/>
</dbReference>
<comment type="caution">
    <text evidence="1">The sequence shown here is derived from an EMBL/GenBank/DDBJ whole genome shotgun (WGS) entry which is preliminary data.</text>
</comment>
<evidence type="ECO:0000313" key="1">
    <source>
        <dbReference type="EMBL" id="NYH95879.1"/>
    </source>
</evidence>
<dbReference type="Proteomes" id="UP000522081">
    <property type="component" value="Unassembled WGS sequence"/>
</dbReference>
<organism evidence="1 2">
    <name type="scientific">Novosphingobium marinum</name>
    <dbReference type="NCBI Taxonomy" id="1514948"/>
    <lineage>
        <taxon>Bacteria</taxon>
        <taxon>Pseudomonadati</taxon>
        <taxon>Pseudomonadota</taxon>
        <taxon>Alphaproteobacteria</taxon>
        <taxon>Sphingomonadales</taxon>
        <taxon>Sphingomonadaceae</taxon>
        <taxon>Novosphingobium</taxon>
    </lineage>
</organism>
<dbReference type="AlphaFoldDB" id="A0A7Y9XWH7"/>
<name>A0A7Y9XWH7_9SPHN</name>
<reference evidence="1 2" key="1">
    <citation type="submission" date="2020-07" db="EMBL/GenBank/DDBJ databases">
        <title>Genomic Encyclopedia of Type Strains, Phase IV (KMG-IV): sequencing the most valuable type-strain genomes for metagenomic binning, comparative biology and taxonomic classification.</title>
        <authorList>
            <person name="Goeker M."/>
        </authorList>
    </citation>
    <scope>NUCLEOTIDE SEQUENCE [LARGE SCALE GENOMIC DNA]</scope>
    <source>
        <strain evidence="1 2">DSM 29043</strain>
    </source>
</reference>
<evidence type="ECO:0000313" key="2">
    <source>
        <dbReference type="Proteomes" id="UP000522081"/>
    </source>
</evidence>
<accession>A0A7Y9XWH7</accession>
<sequence length="81" mass="8648">MVERNCNDMVMDTTDDEAERSPCADLRLDCLVALGCIPPLVMTQDLAVVRVPLAVASQFTDLAFFELTGTGAGPEPPPPQA</sequence>
<proteinExistence type="predicted"/>
<keyword evidence="2" id="KW-1185">Reference proteome</keyword>
<dbReference type="RefSeq" id="WP_179407719.1">
    <property type="nucleotide sequence ID" value="NZ_BMGF01000003.1"/>
</dbReference>
<protein>
    <submittedName>
        <fullName evidence="1">Uncharacterized protein</fullName>
    </submittedName>
</protein>